<keyword evidence="5" id="KW-1185">Reference proteome</keyword>
<dbReference type="PRINTS" id="PR00081">
    <property type="entry name" value="GDHRDH"/>
</dbReference>
<dbReference type="PANTHER" id="PTHR43008:SF4">
    <property type="entry name" value="CHAIN DEHYDROGENASE, PUTATIVE (AFU_ORTHOLOGUE AFUA_4G08710)-RELATED"/>
    <property type="match status" value="1"/>
</dbReference>
<protein>
    <submittedName>
        <fullName evidence="3">Uncharacterized protein</fullName>
    </submittedName>
</protein>
<reference evidence="3" key="1">
    <citation type="submission" date="2017-05" db="EMBL/GenBank/DDBJ databases">
        <title>The Genome Sequence of Enterococcus sp. 9D6_DIV0238.</title>
        <authorList>
            <consortium name="The Broad Institute Genomics Platform"/>
            <consortium name="The Broad Institute Genomic Center for Infectious Diseases"/>
            <person name="Earl A."/>
            <person name="Manson A."/>
            <person name="Schwartman J."/>
            <person name="Gilmore M."/>
            <person name="Abouelleil A."/>
            <person name="Cao P."/>
            <person name="Chapman S."/>
            <person name="Cusick C."/>
            <person name="Shea T."/>
            <person name="Young S."/>
            <person name="Neafsey D."/>
            <person name="Nusbaum C."/>
            <person name="Birren B."/>
        </authorList>
    </citation>
    <scope>NUCLEOTIDE SEQUENCE [LARGE SCALE GENOMIC DNA]</scope>
    <source>
        <strain evidence="3">9D6_DIV0238</strain>
    </source>
</reference>
<name>A0A200J0V5_9ENTE</name>
<comment type="similarity">
    <text evidence="1">Belongs to the short-chain dehydrogenases/reductases (SDR) family.</text>
</comment>
<dbReference type="AlphaFoldDB" id="A0A200J0V5"/>
<evidence type="ECO:0000313" key="3">
    <source>
        <dbReference type="EMBL" id="OUZ30469.1"/>
    </source>
</evidence>
<evidence type="ECO:0000313" key="5">
    <source>
        <dbReference type="Proteomes" id="UP000196151"/>
    </source>
</evidence>
<dbReference type="InterPro" id="IPR002347">
    <property type="entry name" value="SDR_fam"/>
</dbReference>
<dbReference type="OrthoDB" id="9803333at2"/>
<reference evidence="4" key="2">
    <citation type="submission" date="2017-05" db="EMBL/GenBank/DDBJ databases">
        <authorList>
            <consortium name="The Broad Institute Genomics Platform"/>
            <consortium name="The Broad Institute Genomic Center for Infectious Diseases"/>
            <person name="Earl A."/>
            <person name="Manson A."/>
            <person name="Schwartman J."/>
            <person name="Gilmore M."/>
            <person name="Abouelleil A."/>
            <person name="Cao P."/>
            <person name="Chapman S."/>
            <person name="Cusick C."/>
            <person name="Shea T."/>
            <person name="Young S."/>
            <person name="Neafsey D."/>
            <person name="Nusbaum C."/>
            <person name="Birren B."/>
        </authorList>
    </citation>
    <scope>NUCLEOTIDE SEQUENCE</scope>
    <source>
        <strain evidence="4">9D6_DIV0238</strain>
    </source>
</reference>
<reference evidence="4" key="3">
    <citation type="submission" date="2024-03" db="EMBL/GenBank/DDBJ databases">
        <title>The Genome Sequence of Enterococcus sp. DIV0238c.</title>
        <authorList>
            <consortium name="The Broad Institute Genomics Platform"/>
            <consortium name="The Broad Institute Microbial Omics Core"/>
            <consortium name="The Broad Institute Genomic Center for Infectious Diseases"/>
            <person name="Earl A."/>
            <person name="Manson A."/>
            <person name="Gilmore M."/>
            <person name="Schwartman J."/>
            <person name="Shea T."/>
            <person name="Abouelleil A."/>
            <person name="Cao P."/>
            <person name="Chapman S."/>
            <person name="Cusick C."/>
            <person name="Young S."/>
            <person name="Neafsey D."/>
            <person name="Nusbaum C."/>
            <person name="Birren B."/>
        </authorList>
    </citation>
    <scope>NUCLEOTIDE SEQUENCE</scope>
    <source>
        <strain evidence="4">9D6_DIV0238</strain>
    </source>
</reference>
<evidence type="ECO:0000256" key="2">
    <source>
        <dbReference type="ARBA" id="ARBA00023002"/>
    </source>
</evidence>
<accession>A0A200J0V5</accession>
<dbReference type="Gene3D" id="3.40.50.720">
    <property type="entry name" value="NAD(P)-binding Rossmann-like Domain"/>
    <property type="match status" value="1"/>
</dbReference>
<dbReference type="PANTHER" id="PTHR43008">
    <property type="entry name" value="BENZIL REDUCTASE"/>
    <property type="match status" value="1"/>
</dbReference>
<dbReference type="CDD" id="cd05233">
    <property type="entry name" value="SDR_c"/>
    <property type="match status" value="1"/>
</dbReference>
<dbReference type="Proteomes" id="UP000196151">
    <property type="component" value="Chromosome"/>
</dbReference>
<dbReference type="Pfam" id="PF13561">
    <property type="entry name" value="adh_short_C2"/>
    <property type="match status" value="1"/>
</dbReference>
<proteinExistence type="inferred from homology"/>
<dbReference type="RefSeq" id="WP_087641823.1">
    <property type="nucleotide sequence ID" value="NZ_CP147246.1"/>
</dbReference>
<dbReference type="SUPFAM" id="SSF51735">
    <property type="entry name" value="NAD(P)-binding Rossmann-fold domains"/>
    <property type="match status" value="1"/>
</dbReference>
<keyword evidence="2" id="KW-0560">Oxidoreductase</keyword>
<dbReference type="GO" id="GO:0050664">
    <property type="term" value="F:oxidoreductase activity, acting on NAD(P)H, oxygen as acceptor"/>
    <property type="evidence" value="ECO:0007669"/>
    <property type="project" value="TreeGrafter"/>
</dbReference>
<evidence type="ECO:0000256" key="1">
    <source>
        <dbReference type="ARBA" id="ARBA00006484"/>
    </source>
</evidence>
<sequence length="237" mass="27094">MKNLLVIGSAGYLGQSYIEENKDNYHFWGIDKVKNTICTDFMKKEFVADVTDLKSIRKIKQALEQERVKLDGLLFSVGINPIQSFYSIDEEMWDHTFSVNLKSIVFMIKEFYPLFKEQVAIVLIGSQNGVVGHEQRIDYGPSKAALIQLAKNLTLDFEKDKEKDIKVNVVSPSYILNQSNKQLLTESFEGKKLLKKIPLKKFVQLEDVVGTIDFLLSDRSKAIRGQNIIVDYGYTIV</sequence>
<dbReference type="EMBL" id="NIBQ01000003">
    <property type="protein sequence ID" value="OUZ30469.1"/>
    <property type="molecule type" value="Genomic_DNA"/>
</dbReference>
<dbReference type="EMBL" id="CP147246">
    <property type="protein sequence ID" value="WYJ94561.1"/>
    <property type="molecule type" value="Genomic_DNA"/>
</dbReference>
<dbReference type="InterPro" id="IPR036291">
    <property type="entry name" value="NAD(P)-bd_dom_sf"/>
</dbReference>
<evidence type="ECO:0000313" key="4">
    <source>
        <dbReference type="EMBL" id="WYJ94561.1"/>
    </source>
</evidence>
<organism evidence="3">
    <name type="scientific">Candidatus Enterococcus dunnyi</name>
    <dbReference type="NCBI Taxonomy" id="1834192"/>
    <lineage>
        <taxon>Bacteria</taxon>
        <taxon>Bacillati</taxon>
        <taxon>Bacillota</taxon>
        <taxon>Bacilli</taxon>
        <taxon>Lactobacillales</taxon>
        <taxon>Enterococcaceae</taxon>
        <taxon>Enterococcus</taxon>
    </lineage>
</organism>
<gene>
    <name evidence="4" type="ORF">A5889_002074</name>
    <name evidence="3" type="ORF">A5889_002757</name>
</gene>